<feature type="region of interest" description="Disordered" evidence="8">
    <location>
        <begin position="1"/>
        <end position="60"/>
    </location>
</feature>
<evidence type="ECO:0000256" key="2">
    <source>
        <dbReference type="ARBA" id="ARBA00022722"/>
    </source>
</evidence>
<evidence type="ECO:0000256" key="5">
    <source>
        <dbReference type="ARBA" id="ARBA00022884"/>
    </source>
</evidence>
<sequence>MNDEAHLSAEQSGSEAPSRFPRTHGDAGWPQRDPRTPFARPQEPERLIEATRESAPDPVPAVMGRRADFLAANRGKRAPMPGFVLLVRERADGDPAMRYGITVTKKIGGAVVRNRMKRRFRVLARALLPIHGVAGADHVLIGRADGVERDFTKLRQELEKALQKVRRADSQAGAPPFRHRRDRKAKSPASDRREAGQ</sequence>
<keyword evidence="3 6" id="KW-0255">Endonuclease</keyword>
<evidence type="ECO:0000256" key="3">
    <source>
        <dbReference type="ARBA" id="ARBA00022759"/>
    </source>
</evidence>
<reference evidence="9 10" key="1">
    <citation type="journal article" date="2015" name="Stand. Genomic Sci.">
        <title>Genomic Encyclopedia of Bacterial and Archaeal Type Strains, Phase III: the genomes of soil and plant-associated and newly described type strains.</title>
        <authorList>
            <person name="Whitman W.B."/>
            <person name="Woyke T."/>
            <person name="Klenk H.P."/>
            <person name="Zhou Y."/>
            <person name="Lilburn T.G."/>
            <person name="Beck B.J."/>
            <person name="De Vos P."/>
            <person name="Vandamme P."/>
            <person name="Eisen J.A."/>
            <person name="Garrity G."/>
            <person name="Hugenholtz P."/>
            <person name="Kyrpides N.C."/>
        </authorList>
    </citation>
    <scope>NUCLEOTIDE SEQUENCE [LARGE SCALE GENOMIC DNA]</scope>
    <source>
        <strain evidence="9 10">CGMCC 1.7748</strain>
    </source>
</reference>
<comment type="caution">
    <text evidence="9">The sequence shown here is derived from an EMBL/GenBank/DDBJ whole genome shotgun (WGS) entry which is preliminary data.</text>
</comment>
<evidence type="ECO:0000256" key="4">
    <source>
        <dbReference type="ARBA" id="ARBA00022801"/>
    </source>
</evidence>
<evidence type="ECO:0000256" key="8">
    <source>
        <dbReference type="SAM" id="MobiDB-lite"/>
    </source>
</evidence>
<dbReference type="InterPro" id="IPR014721">
    <property type="entry name" value="Ribsml_uS5_D2-typ_fold_subgr"/>
</dbReference>
<dbReference type="GO" id="GO:0000049">
    <property type="term" value="F:tRNA binding"/>
    <property type="evidence" value="ECO:0007669"/>
    <property type="project" value="UniProtKB-UniRule"/>
</dbReference>
<proteinExistence type="inferred from homology"/>
<keyword evidence="2 6" id="KW-0540">Nuclease</keyword>
<evidence type="ECO:0000256" key="1">
    <source>
        <dbReference type="ARBA" id="ARBA00022694"/>
    </source>
</evidence>
<dbReference type="AlphaFoldDB" id="A0A562KBF9"/>
<dbReference type="NCBIfam" id="TIGR00188">
    <property type="entry name" value="rnpA"/>
    <property type="match status" value="1"/>
</dbReference>
<organism evidence="9 10">
    <name type="scientific">Sphingobium wenxiniae (strain DSM 21828 / CGMCC 1.7748 / JZ-1)</name>
    <dbReference type="NCBI Taxonomy" id="595605"/>
    <lineage>
        <taxon>Bacteria</taxon>
        <taxon>Pseudomonadati</taxon>
        <taxon>Pseudomonadota</taxon>
        <taxon>Alphaproteobacteria</taxon>
        <taxon>Sphingomonadales</taxon>
        <taxon>Sphingomonadaceae</taxon>
        <taxon>Sphingobium</taxon>
    </lineage>
</organism>
<feature type="region of interest" description="Disordered" evidence="8">
    <location>
        <begin position="162"/>
        <end position="197"/>
    </location>
</feature>
<comment type="subunit">
    <text evidence="6">Consists of a catalytic RNA component (M1 or rnpB) and a protein subunit.</text>
</comment>
<dbReference type="SUPFAM" id="SSF54211">
    <property type="entry name" value="Ribosomal protein S5 domain 2-like"/>
    <property type="match status" value="1"/>
</dbReference>
<dbReference type="GO" id="GO:0004526">
    <property type="term" value="F:ribonuclease P activity"/>
    <property type="evidence" value="ECO:0007669"/>
    <property type="project" value="UniProtKB-UniRule"/>
</dbReference>
<keyword evidence="5 6" id="KW-0694">RNA-binding</keyword>
<dbReference type="Pfam" id="PF00825">
    <property type="entry name" value="Ribonuclease_P"/>
    <property type="match status" value="1"/>
</dbReference>
<feature type="compositionally biased region" description="Basic residues" evidence="8">
    <location>
        <begin position="177"/>
        <end position="186"/>
    </location>
</feature>
<dbReference type="HAMAP" id="MF_00227">
    <property type="entry name" value="RNase_P"/>
    <property type="match status" value="1"/>
</dbReference>
<evidence type="ECO:0000256" key="6">
    <source>
        <dbReference type="HAMAP-Rule" id="MF_00227"/>
    </source>
</evidence>
<feature type="compositionally biased region" description="Basic and acidic residues" evidence="8">
    <location>
        <begin position="42"/>
        <end position="55"/>
    </location>
</feature>
<keyword evidence="10" id="KW-1185">Reference proteome</keyword>
<dbReference type="EMBL" id="VLKK01000008">
    <property type="protein sequence ID" value="TWH92758.1"/>
    <property type="molecule type" value="Genomic_DNA"/>
</dbReference>
<dbReference type="Proteomes" id="UP000316624">
    <property type="component" value="Unassembled WGS sequence"/>
</dbReference>
<dbReference type="Gene3D" id="3.30.230.10">
    <property type="match status" value="1"/>
</dbReference>
<evidence type="ECO:0000256" key="7">
    <source>
        <dbReference type="NCBIfam" id="TIGR00188"/>
    </source>
</evidence>
<protein>
    <recommendedName>
        <fullName evidence="6 7">Ribonuclease P protein component</fullName>
        <shortName evidence="6">RNase P protein</shortName>
        <shortName evidence="6">RNaseP protein</shortName>
        <ecNumber evidence="6 7">3.1.26.5</ecNumber>
    </recommendedName>
    <alternativeName>
        <fullName evidence="6">Protein C5</fullName>
    </alternativeName>
</protein>
<gene>
    <name evidence="6" type="primary">rnpA</name>
    <name evidence="9" type="ORF">IQ35_02417</name>
</gene>
<dbReference type="InterPro" id="IPR020568">
    <property type="entry name" value="Ribosomal_Su5_D2-typ_SF"/>
</dbReference>
<dbReference type="PANTHER" id="PTHR33992:SF1">
    <property type="entry name" value="RIBONUCLEASE P PROTEIN COMPONENT"/>
    <property type="match status" value="1"/>
</dbReference>
<dbReference type="GO" id="GO:0001682">
    <property type="term" value="P:tRNA 5'-leader removal"/>
    <property type="evidence" value="ECO:0007669"/>
    <property type="project" value="UniProtKB-UniRule"/>
</dbReference>
<comment type="catalytic activity">
    <reaction evidence="6">
        <text>Endonucleolytic cleavage of RNA, removing 5'-extranucleotides from tRNA precursor.</text>
        <dbReference type="EC" id="3.1.26.5"/>
    </reaction>
</comment>
<dbReference type="InterPro" id="IPR000100">
    <property type="entry name" value="RNase_P"/>
</dbReference>
<dbReference type="GO" id="GO:0030677">
    <property type="term" value="C:ribonuclease P complex"/>
    <property type="evidence" value="ECO:0007669"/>
    <property type="project" value="TreeGrafter"/>
</dbReference>
<dbReference type="PANTHER" id="PTHR33992">
    <property type="entry name" value="RIBONUCLEASE P PROTEIN COMPONENT"/>
    <property type="match status" value="1"/>
</dbReference>
<dbReference type="GO" id="GO:0042781">
    <property type="term" value="F:3'-tRNA processing endoribonuclease activity"/>
    <property type="evidence" value="ECO:0007669"/>
    <property type="project" value="TreeGrafter"/>
</dbReference>
<evidence type="ECO:0000313" key="9">
    <source>
        <dbReference type="EMBL" id="TWH92758.1"/>
    </source>
</evidence>
<comment type="function">
    <text evidence="6">RNaseP catalyzes the removal of the 5'-leader sequence from pre-tRNA to produce the mature 5'-terminus. It can also cleave other RNA substrates such as 4.5S RNA. The protein component plays an auxiliary but essential role in vivo by binding to the 5'-leader sequence and broadening the substrate specificity of the ribozyme.</text>
</comment>
<accession>A0A562KBF9</accession>
<name>A0A562KBF9_SPHWJ</name>
<keyword evidence="4 6" id="KW-0378">Hydrolase</keyword>
<dbReference type="EC" id="3.1.26.5" evidence="6 7"/>
<comment type="similarity">
    <text evidence="6">Belongs to the RnpA family.</text>
</comment>
<evidence type="ECO:0000313" key="10">
    <source>
        <dbReference type="Proteomes" id="UP000316624"/>
    </source>
</evidence>
<keyword evidence="1 6" id="KW-0819">tRNA processing</keyword>